<dbReference type="OrthoDB" id="497880at2759"/>
<protein>
    <recommendedName>
        <fullName evidence="8">Major facilitator superfamily (MFS) profile domain-containing protein</fullName>
    </recommendedName>
</protein>
<evidence type="ECO:0000313" key="9">
    <source>
        <dbReference type="EMBL" id="CAH1797979.1"/>
    </source>
</evidence>
<dbReference type="PANTHER" id="PTHR23506:SF26">
    <property type="entry name" value="MFS-TYPE TRANSPORTER SLC18B1"/>
    <property type="match status" value="1"/>
</dbReference>
<evidence type="ECO:0000256" key="3">
    <source>
        <dbReference type="ARBA" id="ARBA00022692"/>
    </source>
</evidence>
<evidence type="ECO:0000256" key="6">
    <source>
        <dbReference type="SAM" id="MobiDB-lite"/>
    </source>
</evidence>
<evidence type="ECO:0000256" key="4">
    <source>
        <dbReference type="ARBA" id="ARBA00022989"/>
    </source>
</evidence>
<organism evidence="9 10">
    <name type="scientific">Owenia fusiformis</name>
    <name type="common">Polychaete worm</name>
    <dbReference type="NCBI Taxonomy" id="6347"/>
    <lineage>
        <taxon>Eukaryota</taxon>
        <taxon>Metazoa</taxon>
        <taxon>Spiralia</taxon>
        <taxon>Lophotrochozoa</taxon>
        <taxon>Annelida</taxon>
        <taxon>Polychaeta</taxon>
        <taxon>Sedentaria</taxon>
        <taxon>Canalipalpata</taxon>
        <taxon>Sabellida</taxon>
        <taxon>Oweniida</taxon>
        <taxon>Oweniidae</taxon>
        <taxon>Owenia</taxon>
    </lineage>
</organism>
<keyword evidence="3 7" id="KW-0812">Transmembrane</keyword>
<dbReference type="InterPro" id="IPR020846">
    <property type="entry name" value="MFS_dom"/>
</dbReference>
<dbReference type="SUPFAM" id="SSF103473">
    <property type="entry name" value="MFS general substrate transporter"/>
    <property type="match status" value="1"/>
</dbReference>
<dbReference type="GO" id="GO:0016020">
    <property type="term" value="C:membrane"/>
    <property type="evidence" value="ECO:0007669"/>
    <property type="project" value="UniProtKB-SubCell"/>
</dbReference>
<feature type="compositionally biased region" description="Low complexity" evidence="6">
    <location>
        <begin position="43"/>
        <end position="52"/>
    </location>
</feature>
<evidence type="ECO:0000259" key="8">
    <source>
        <dbReference type="PROSITE" id="PS50850"/>
    </source>
</evidence>
<dbReference type="InterPro" id="IPR050930">
    <property type="entry name" value="MFS_Vesicular_Transporter"/>
</dbReference>
<feature type="transmembrane region" description="Helical" evidence="7">
    <location>
        <begin position="151"/>
        <end position="179"/>
    </location>
</feature>
<dbReference type="Pfam" id="PF07690">
    <property type="entry name" value="MFS_1"/>
    <property type="match status" value="1"/>
</dbReference>
<keyword evidence="5 7" id="KW-0472">Membrane</keyword>
<comment type="subcellular location">
    <subcellularLocation>
        <location evidence="1">Membrane</location>
        <topology evidence="1">Multi-pass membrane protein</topology>
    </subcellularLocation>
</comment>
<dbReference type="Gene3D" id="1.20.1250.20">
    <property type="entry name" value="MFS general substrate transporter like domains"/>
    <property type="match status" value="1"/>
</dbReference>
<feature type="transmembrane region" description="Helical" evidence="7">
    <location>
        <begin position="191"/>
        <end position="214"/>
    </location>
</feature>
<feature type="domain" description="Major facilitator superfamily (MFS) profile" evidence="8">
    <location>
        <begin position="61"/>
        <end position="219"/>
    </location>
</feature>
<keyword evidence="2" id="KW-0813">Transport</keyword>
<keyword evidence="4 7" id="KW-1133">Transmembrane helix</keyword>
<dbReference type="Proteomes" id="UP000749559">
    <property type="component" value="Unassembled WGS sequence"/>
</dbReference>
<feature type="transmembrane region" description="Helical" evidence="7">
    <location>
        <begin position="126"/>
        <end position="145"/>
    </location>
</feature>
<feature type="transmembrane region" description="Helical" evidence="7">
    <location>
        <begin position="95"/>
        <end position="114"/>
    </location>
</feature>
<dbReference type="AlphaFoldDB" id="A0A8S4PXL1"/>
<dbReference type="PROSITE" id="PS50850">
    <property type="entry name" value="MFS"/>
    <property type="match status" value="1"/>
</dbReference>
<comment type="caution">
    <text evidence="9">The sequence shown here is derived from an EMBL/GenBank/DDBJ whole genome shotgun (WGS) entry which is preliminary data.</text>
</comment>
<dbReference type="InterPro" id="IPR036259">
    <property type="entry name" value="MFS_trans_sf"/>
</dbReference>
<reference evidence="9" key="1">
    <citation type="submission" date="2022-03" db="EMBL/GenBank/DDBJ databases">
        <authorList>
            <person name="Martin C."/>
        </authorList>
    </citation>
    <scope>NUCLEOTIDE SEQUENCE</scope>
</reference>
<evidence type="ECO:0000256" key="1">
    <source>
        <dbReference type="ARBA" id="ARBA00004141"/>
    </source>
</evidence>
<dbReference type="InterPro" id="IPR011701">
    <property type="entry name" value="MFS"/>
</dbReference>
<keyword evidence="10" id="KW-1185">Reference proteome</keyword>
<evidence type="ECO:0000256" key="5">
    <source>
        <dbReference type="ARBA" id="ARBA00023136"/>
    </source>
</evidence>
<evidence type="ECO:0000313" key="10">
    <source>
        <dbReference type="Proteomes" id="UP000749559"/>
    </source>
</evidence>
<dbReference type="EMBL" id="CAIIXF020000010">
    <property type="protein sequence ID" value="CAH1797979.1"/>
    <property type="molecule type" value="Genomic_DNA"/>
</dbReference>
<dbReference type="PANTHER" id="PTHR23506">
    <property type="entry name" value="GH10249P"/>
    <property type="match status" value="1"/>
</dbReference>
<gene>
    <name evidence="9" type="ORF">OFUS_LOCUS22179</name>
</gene>
<accession>A0A8S4PXL1</accession>
<sequence>MELKPLFTYAEDSEREFSPVFPDIEDTKVEIEPLLTDTEDSSNSDTSSSESNPMTTEQKFTLVSLSISYAFSSAFYSMLGPIYPQEAKRKGVSQLMTGLIFGVHALVVFATSPFFGKYLYRIGAKFVLIVGLLVAGISNVIFGFLDDSPDGFVYVVLCLIVRTLEGLGCSAFETAGFAIMAYTFPSRVSTMFGIIEAVIGFGFMVGPVIGGALYQELLL</sequence>
<evidence type="ECO:0000256" key="7">
    <source>
        <dbReference type="SAM" id="Phobius"/>
    </source>
</evidence>
<dbReference type="GO" id="GO:0022857">
    <property type="term" value="F:transmembrane transporter activity"/>
    <property type="evidence" value="ECO:0007669"/>
    <property type="project" value="InterPro"/>
</dbReference>
<proteinExistence type="predicted"/>
<evidence type="ECO:0000256" key="2">
    <source>
        <dbReference type="ARBA" id="ARBA00022448"/>
    </source>
</evidence>
<feature type="region of interest" description="Disordered" evidence="6">
    <location>
        <begin position="32"/>
        <end position="55"/>
    </location>
</feature>
<name>A0A8S4PXL1_OWEFU</name>
<feature type="transmembrane region" description="Helical" evidence="7">
    <location>
        <begin position="60"/>
        <end position="83"/>
    </location>
</feature>